<organism evidence="4 5">
    <name type="scientific">Ktedonobacter racemifer DSM 44963</name>
    <dbReference type="NCBI Taxonomy" id="485913"/>
    <lineage>
        <taxon>Bacteria</taxon>
        <taxon>Bacillati</taxon>
        <taxon>Chloroflexota</taxon>
        <taxon>Ktedonobacteria</taxon>
        <taxon>Ktedonobacterales</taxon>
        <taxon>Ktedonobacteraceae</taxon>
        <taxon>Ktedonobacter</taxon>
    </lineage>
</organism>
<dbReference type="SUPFAM" id="SSF51905">
    <property type="entry name" value="FAD/NAD(P)-binding domain"/>
    <property type="match status" value="1"/>
</dbReference>
<comment type="caution">
    <text evidence="4">The sequence shown here is derived from an EMBL/GenBank/DDBJ whole genome shotgun (WGS) entry which is preliminary data.</text>
</comment>
<dbReference type="PRINTS" id="PR00368">
    <property type="entry name" value="FADPNR"/>
</dbReference>
<dbReference type="PANTHER" id="PTHR48105">
    <property type="entry name" value="THIOREDOXIN REDUCTASE 1-RELATED-RELATED"/>
    <property type="match status" value="1"/>
</dbReference>
<dbReference type="PRINTS" id="PR00469">
    <property type="entry name" value="PNDRDTASEII"/>
</dbReference>
<dbReference type="InterPro" id="IPR050097">
    <property type="entry name" value="Ferredoxin-NADP_redctase_2"/>
</dbReference>
<name>D6TDH4_KTERA</name>
<dbReference type="InParanoid" id="D6TDH4"/>
<proteinExistence type="predicted"/>
<dbReference type="STRING" id="485913.Krac_9752"/>
<reference evidence="4 5" key="1">
    <citation type="journal article" date="2011" name="Stand. Genomic Sci.">
        <title>Non-contiguous finished genome sequence and contextual data of the filamentous soil bacterium Ktedonobacter racemifer type strain (SOSP1-21).</title>
        <authorList>
            <person name="Chang Y.J."/>
            <person name="Land M."/>
            <person name="Hauser L."/>
            <person name="Chertkov O."/>
            <person name="Del Rio T.G."/>
            <person name="Nolan M."/>
            <person name="Copeland A."/>
            <person name="Tice H."/>
            <person name="Cheng J.F."/>
            <person name="Lucas S."/>
            <person name="Han C."/>
            <person name="Goodwin L."/>
            <person name="Pitluck S."/>
            <person name="Ivanova N."/>
            <person name="Ovchinikova G."/>
            <person name="Pati A."/>
            <person name="Chen A."/>
            <person name="Palaniappan K."/>
            <person name="Mavromatis K."/>
            <person name="Liolios K."/>
            <person name="Brettin T."/>
            <person name="Fiebig A."/>
            <person name="Rohde M."/>
            <person name="Abt B."/>
            <person name="Goker M."/>
            <person name="Detter J.C."/>
            <person name="Woyke T."/>
            <person name="Bristow J."/>
            <person name="Eisen J.A."/>
            <person name="Markowitz V."/>
            <person name="Hugenholtz P."/>
            <person name="Kyrpides N.C."/>
            <person name="Klenk H.P."/>
            <person name="Lapidus A."/>
        </authorList>
    </citation>
    <scope>NUCLEOTIDE SEQUENCE [LARGE SCALE GENOMIC DNA]</scope>
    <source>
        <strain evidence="5">DSM 44963</strain>
    </source>
</reference>
<dbReference type="AlphaFoldDB" id="D6TDH4"/>
<dbReference type="Proteomes" id="UP000004508">
    <property type="component" value="Unassembled WGS sequence"/>
</dbReference>
<dbReference type="RefSeq" id="WP_007904217.1">
    <property type="nucleotide sequence ID" value="NZ_ADVG01000001.1"/>
</dbReference>
<accession>D6TDH4</accession>
<dbReference type="eggNOG" id="COG0492">
    <property type="taxonomic scope" value="Bacteria"/>
</dbReference>
<dbReference type="GO" id="GO:0016491">
    <property type="term" value="F:oxidoreductase activity"/>
    <property type="evidence" value="ECO:0007669"/>
    <property type="project" value="UniProtKB-KW"/>
</dbReference>
<gene>
    <name evidence="4" type="ORF">Krac_9752</name>
</gene>
<keyword evidence="5" id="KW-1185">Reference proteome</keyword>
<dbReference type="OrthoDB" id="9806179at2"/>
<keyword evidence="1" id="KW-0285">Flavoprotein</keyword>
<dbReference type="EMBL" id="ADVG01000001">
    <property type="protein sequence ID" value="EFH88319.1"/>
    <property type="molecule type" value="Genomic_DNA"/>
</dbReference>
<dbReference type="Pfam" id="PF07992">
    <property type="entry name" value="Pyr_redox_2"/>
    <property type="match status" value="1"/>
</dbReference>
<dbReference type="InterPro" id="IPR023753">
    <property type="entry name" value="FAD/NAD-binding_dom"/>
</dbReference>
<dbReference type="Gene3D" id="3.50.50.60">
    <property type="entry name" value="FAD/NAD(P)-binding domain"/>
    <property type="match status" value="2"/>
</dbReference>
<evidence type="ECO:0000256" key="1">
    <source>
        <dbReference type="ARBA" id="ARBA00022630"/>
    </source>
</evidence>
<protein>
    <submittedName>
        <fullName evidence="4">FAD-dependent pyridine nucleotide-disulfide oxidoreductase</fullName>
    </submittedName>
</protein>
<keyword evidence="2" id="KW-0560">Oxidoreductase</keyword>
<sequence>MIIDCAIIGGGPAGLNAALVLGRARRTVLVFDENQPRNAVTQESHGFLTRDGVKPNEFRAIAHQEISTYPSVEIQHVRVTGIRHADDSFEITTEKGDLLSAKTVLLATGLKEILPTIDGLHDYYGKSVFSCPYCDGWELKEKPLVVIAEEGQQAFHMAKIVWNWSHDLLLCTNGHQILTEAQQETLRKKGIQVVEDRITALVGKHGQLERIVFATQEEKRREGGFVTSQLLQASPFGEVLSCEMNVMGGIVTDPLGRTTVPGVYAAGDALVGVPHQLIIAAAAGSRAAAGVNTDLTESEFL</sequence>
<dbReference type="InterPro" id="IPR036188">
    <property type="entry name" value="FAD/NAD-bd_sf"/>
</dbReference>
<evidence type="ECO:0000313" key="4">
    <source>
        <dbReference type="EMBL" id="EFH88319.1"/>
    </source>
</evidence>
<evidence type="ECO:0000256" key="2">
    <source>
        <dbReference type="ARBA" id="ARBA00023002"/>
    </source>
</evidence>
<feature type="domain" description="FAD/NAD(P)-binding" evidence="3">
    <location>
        <begin position="4"/>
        <end position="284"/>
    </location>
</feature>
<evidence type="ECO:0000259" key="3">
    <source>
        <dbReference type="Pfam" id="PF07992"/>
    </source>
</evidence>
<evidence type="ECO:0000313" key="5">
    <source>
        <dbReference type="Proteomes" id="UP000004508"/>
    </source>
</evidence>